<sequence length="216" mass="25749">MNIFRFIADMLHLTAILILIYRIRKSRNCIGLSCKTQEIYLIVFCTRYMDLFMYYVSLYNTIMKVFFISSTLFIIYMMRFKKPFCTTYDSMGDDFPHLMVLIPAAIVLTCIVQSGWTPWELTWSFSLWLESIAFLPQIVMLDKIRIVENITSHYMAALGLYRFFYILNWIYRWQVDGFYCWTQILSGSLQTGLYVDFLYNYYVSIKEGKSIIELPI</sequence>
<dbReference type="GO" id="GO:0046923">
    <property type="term" value="F:ER retention sequence binding"/>
    <property type="evidence" value="ECO:0007669"/>
    <property type="project" value="InterPro"/>
</dbReference>
<keyword evidence="6" id="KW-0931">ER-Golgi transport</keyword>
<evidence type="ECO:0000256" key="7">
    <source>
        <dbReference type="ARBA" id="ARBA00022927"/>
    </source>
</evidence>
<organism evidence="12">
    <name type="scientific">Strombidium rassoulzadegani</name>
    <dbReference type="NCBI Taxonomy" id="1082188"/>
    <lineage>
        <taxon>Eukaryota</taxon>
        <taxon>Sar</taxon>
        <taxon>Alveolata</taxon>
        <taxon>Ciliophora</taxon>
        <taxon>Intramacronucleata</taxon>
        <taxon>Spirotrichea</taxon>
        <taxon>Oligotrichia</taxon>
        <taxon>Strombidiidae</taxon>
        <taxon>Strombidium</taxon>
    </lineage>
</organism>
<dbReference type="EMBL" id="HBIA01006107">
    <property type="protein sequence ID" value="CAE0231346.1"/>
    <property type="molecule type" value="Transcribed_RNA"/>
</dbReference>
<evidence type="ECO:0000256" key="9">
    <source>
        <dbReference type="ARBA" id="ARBA00023136"/>
    </source>
</evidence>
<evidence type="ECO:0000256" key="3">
    <source>
        <dbReference type="ARBA" id="ARBA00022448"/>
    </source>
</evidence>
<dbReference type="GO" id="GO:0016192">
    <property type="term" value="P:vesicle-mediated transport"/>
    <property type="evidence" value="ECO:0007669"/>
    <property type="project" value="UniProtKB-KW"/>
</dbReference>
<proteinExistence type="inferred from homology"/>
<dbReference type="GO" id="GO:0006621">
    <property type="term" value="P:protein retention in ER lumen"/>
    <property type="evidence" value="ECO:0007669"/>
    <property type="project" value="InterPro"/>
</dbReference>
<feature type="transmembrane region" description="Helical" evidence="11">
    <location>
        <begin position="98"/>
        <end position="116"/>
    </location>
</feature>
<evidence type="ECO:0008006" key="13">
    <source>
        <dbReference type="Google" id="ProtNLM"/>
    </source>
</evidence>
<dbReference type="GO" id="GO:0015031">
    <property type="term" value="P:protein transport"/>
    <property type="evidence" value="ECO:0007669"/>
    <property type="project" value="UniProtKB-KW"/>
</dbReference>
<dbReference type="Pfam" id="PF00810">
    <property type="entry name" value="ER_lumen_recept"/>
    <property type="match status" value="1"/>
</dbReference>
<feature type="transmembrane region" description="Helical" evidence="11">
    <location>
        <begin position="153"/>
        <end position="171"/>
    </location>
</feature>
<name>A0A7S3CLE9_9SPIT</name>
<evidence type="ECO:0000256" key="11">
    <source>
        <dbReference type="SAM" id="Phobius"/>
    </source>
</evidence>
<accession>A0A7S3CLE9</accession>
<keyword evidence="3" id="KW-0813">Transport</keyword>
<protein>
    <recommendedName>
        <fullName evidence="13">ER lumen protein-retaining receptor</fullName>
    </recommendedName>
</protein>
<reference evidence="12" key="1">
    <citation type="submission" date="2021-01" db="EMBL/GenBank/DDBJ databases">
        <authorList>
            <person name="Corre E."/>
            <person name="Pelletier E."/>
            <person name="Niang G."/>
            <person name="Scheremetjew M."/>
            <person name="Finn R."/>
            <person name="Kale V."/>
            <person name="Holt S."/>
            <person name="Cochrane G."/>
            <person name="Meng A."/>
            <person name="Brown T."/>
            <person name="Cohen L."/>
        </authorList>
    </citation>
    <scope>NUCLEOTIDE SEQUENCE</scope>
    <source>
        <strain evidence="12">Ras09</strain>
    </source>
</reference>
<evidence type="ECO:0000256" key="10">
    <source>
        <dbReference type="ARBA" id="ARBA00023170"/>
    </source>
</evidence>
<keyword evidence="4 11" id="KW-0812">Transmembrane</keyword>
<keyword evidence="7" id="KW-0653">Protein transport</keyword>
<evidence type="ECO:0000256" key="1">
    <source>
        <dbReference type="ARBA" id="ARBA00004477"/>
    </source>
</evidence>
<evidence type="ECO:0000256" key="8">
    <source>
        <dbReference type="ARBA" id="ARBA00022989"/>
    </source>
</evidence>
<comment type="similarity">
    <text evidence="2">Belongs to the ERD2 family.</text>
</comment>
<dbReference type="InterPro" id="IPR000133">
    <property type="entry name" value="ER_ret_rcpt"/>
</dbReference>
<keyword evidence="8 11" id="KW-1133">Transmembrane helix</keyword>
<evidence type="ECO:0000256" key="5">
    <source>
        <dbReference type="ARBA" id="ARBA00022824"/>
    </source>
</evidence>
<keyword evidence="9 11" id="KW-0472">Membrane</keyword>
<comment type="subcellular location">
    <subcellularLocation>
        <location evidence="1">Endoplasmic reticulum membrane</location>
        <topology evidence="1">Multi-pass membrane protein</topology>
    </subcellularLocation>
</comment>
<evidence type="ECO:0000256" key="6">
    <source>
        <dbReference type="ARBA" id="ARBA00022892"/>
    </source>
</evidence>
<keyword evidence="10" id="KW-0675">Receptor</keyword>
<dbReference type="GO" id="GO:0005789">
    <property type="term" value="C:endoplasmic reticulum membrane"/>
    <property type="evidence" value="ECO:0007669"/>
    <property type="project" value="UniProtKB-SubCell"/>
</dbReference>
<evidence type="ECO:0000313" key="12">
    <source>
        <dbReference type="EMBL" id="CAE0231346.1"/>
    </source>
</evidence>
<dbReference type="PRINTS" id="PR00660">
    <property type="entry name" value="ERLUMENR"/>
</dbReference>
<evidence type="ECO:0000256" key="2">
    <source>
        <dbReference type="ARBA" id="ARBA00010120"/>
    </source>
</evidence>
<feature type="transmembrane region" description="Helical" evidence="11">
    <location>
        <begin position="62"/>
        <end position="78"/>
    </location>
</feature>
<dbReference type="PANTHER" id="PTHR10585">
    <property type="entry name" value="ER LUMEN PROTEIN RETAINING RECEPTOR"/>
    <property type="match status" value="1"/>
</dbReference>
<dbReference type="AlphaFoldDB" id="A0A7S3CLE9"/>
<evidence type="ECO:0000256" key="4">
    <source>
        <dbReference type="ARBA" id="ARBA00022692"/>
    </source>
</evidence>
<keyword evidence="5" id="KW-0256">Endoplasmic reticulum</keyword>
<gene>
    <name evidence="12" type="ORF">SRAS04492_LOCUS3142</name>
</gene>